<proteinExistence type="predicted"/>
<evidence type="ECO:0000313" key="1">
    <source>
        <dbReference type="EMBL" id="OBY29216.1"/>
    </source>
</evidence>
<dbReference type="AlphaFoldDB" id="A0A1B8S970"/>
<name>A0A1B8S970_9MYCO</name>
<dbReference type="Proteomes" id="UP000092668">
    <property type="component" value="Unassembled WGS sequence"/>
</dbReference>
<accession>A0A1B8S970</accession>
<feature type="non-terminal residue" evidence="1">
    <location>
        <position position="1"/>
    </location>
</feature>
<evidence type="ECO:0000313" key="2">
    <source>
        <dbReference type="Proteomes" id="UP000092668"/>
    </source>
</evidence>
<organism evidence="1 2">
    <name type="scientific">Mycolicibacter kumamotonensis</name>
    <dbReference type="NCBI Taxonomy" id="354243"/>
    <lineage>
        <taxon>Bacteria</taxon>
        <taxon>Bacillati</taxon>
        <taxon>Actinomycetota</taxon>
        <taxon>Actinomycetes</taxon>
        <taxon>Mycobacteriales</taxon>
        <taxon>Mycobacteriaceae</taxon>
        <taxon>Mycolicibacter</taxon>
    </lineage>
</organism>
<protein>
    <submittedName>
        <fullName evidence="1">Uncharacterized protein</fullName>
    </submittedName>
</protein>
<keyword evidence="2" id="KW-1185">Reference proteome</keyword>
<sequence length="60" mass="6476">PDGATPVCTNTEQADIHVEISHRRRGVRTVDRSWSLLGTGHAEIGFRGDAAPAVNERTHG</sequence>
<reference evidence="1 2" key="1">
    <citation type="submission" date="2015-06" db="EMBL/GenBank/DDBJ databases">
        <title>Genome sequence of Mycobacterium kumamotonense strain Roo.</title>
        <authorList>
            <person name="Greninger A.L."/>
            <person name="Cunningham G."/>
            <person name="Miller S."/>
        </authorList>
    </citation>
    <scope>NUCLEOTIDE SEQUENCE [LARGE SCALE GENOMIC DNA]</scope>
    <source>
        <strain evidence="1 2">Roo</strain>
    </source>
</reference>
<dbReference type="EMBL" id="LFOE01000134">
    <property type="protein sequence ID" value="OBY29216.1"/>
    <property type="molecule type" value="Genomic_DNA"/>
</dbReference>
<gene>
    <name evidence="1" type="ORF">ACT18_24250</name>
</gene>
<comment type="caution">
    <text evidence="1">The sequence shown here is derived from an EMBL/GenBank/DDBJ whole genome shotgun (WGS) entry which is preliminary data.</text>
</comment>